<dbReference type="EMBL" id="JAAWVQ010084948">
    <property type="protein sequence ID" value="MBN3279046.1"/>
    <property type="molecule type" value="Genomic_DNA"/>
</dbReference>
<comment type="subcellular location">
    <subcellularLocation>
        <location evidence="2">Endoplasmic reticulum membrane</location>
        <topology evidence="2">Multi-pass membrane protein</topology>
    </subcellularLocation>
    <subcellularLocation>
        <location evidence="1 14 16">Nucleus</location>
    </subcellularLocation>
</comment>
<evidence type="ECO:0000256" key="5">
    <source>
        <dbReference type="ARBA" id="ARBA00022679"/>
    </source>
</evidence>
<dbReference type="SUPFAM" id="SSF47413">
    <property type="entry name" value="lambda repressor-like DNA-binding domains"/>
    <property type="match status" value="1"/>
</dbReference>
<dbReference type="InterPro" id="IPR010982">
    <property type="entry name" value="Lambda_DNA-bd_dom_sf"/>
</dbReference>
<feature type="non-terminal residue" evidence="23">
    <location>
        <position position="1"/>
    </location>
</feature>
<feature type="compositionally biased region" description="Basic and acidic residues" evidence="18">
    <location>
        <begin position="77"/>
        <end position="90"/>
    </location>
</feature>
<feature type="domain" description="TLC" evidence="21">
    <location>
        <begin position="566"/>
        <end position="757"/>
    </location>
</feature>
<dbReference type="Pfam" id="PF00157">
    <property type="entry name" value="Pou"/>
    <property type="match status" value="1"/>
</dbReference>
<evidence type="ECO:0000256" key="14">
    <source>
        <dbReference type="PROSITE-ProRule" id="PRU00108"/>
    </source>
</evidence>
<keyword evidence="12 17" id="KW-0804">Transcription</keyword>
<feature type="domain" description="POU-specific" evidence="22">
    <location>
        <begin position="229"/>
        <end position="303"/>
    </location>
</feature>
<keyword evidence="13 14" id="KW-0539">Nucleus</keyword>
<dbReference type="Gene3D" id="1.10.10.60">
    <property type="entry name" value="Homeodomain-like"/>
    <property type="match status" value="1"/>
</dbReference>
<evidence type="ECO:0000256" key="6">
    <source>
        <dbReference type="ARBA" id="ARBA00022692"/>
    </source>
</evidence>
<dbReference type="InterPro" id="IPR017970">
    <property type="entry name" value="Homeobox_CS"/>
</dbReference>
<reference evidence="23" key="1">
    <citation type="journal article" date="2021" name="Cell">
        <title>Tracing the genetic footprints of vertebrate landing in non-teleost ray-finned fishes.</title>
        <authorList>
            <person name="Bi X."/>
            <person name="Wang K."/>
            <person name="Yang L."/>
            <person name="Pan H."/>
            <person name="Jiang H."/>
            <person name="Wei Q."/>
            <person name="Fang M."/>
            <person name="Yu H."/>
            <person name="Zhu C."/>
            <person name="Cai Y."/>
            <person name="He Y."/>
            <person name="Gan X."/>
            <person name="Zeng H."/>
            <person name="Yu D."/>
            <person name="Zhu Y."/>
            <person name="Jiang H."/>
            <person name="Qiu Q."/>
            <person name="Yang H."/>
            <person name="Zhang Y.E."/>
            <person name="Wang W."/>
            <person name="Zhu M."/>
            <person name="He S."/>
            <person name="Zhang G."/>
        </authorList>
    </citation>
    <scope>NUCLEOTIDE SEQUENCE</scope>
    <source>
        <strain evidence="23">Pddl_001</strain>
    </source>
</reference>
<dbReference type="InterPro" id="IPR013847">
    <property type="entry name" value="POU"/>
</dbReference>
<feature type="region of interest" description="Disordered" evidence="18">
    <location>
        <begin position="68"/>
        <end position="90"/>
    </location>
</feature>
<dbReference type="SMART" id="SM00389">
    <property type="entry name" value="HOX"/>
    <property type="match status" value="1"/>
</dbReference>
<feature type="DNA-binding region" description="Homeobox" evidence="14">
    <location>
        <begin position="326"/>
        <end position="385"/>
    </location>
</feature>
<dbReference type="PROSITE" id="PS50071">
    <property type="entry name" value="HOMEOBOX_2"/>
    <property type="match status" value="1"/>
</dbReference>
<dbReference type="PROSITE" id="PS00035">
    <property type="entry name" value="POU_1"/>
    <property type="match status" value="1"/>
</dbReference>
<sequence length="777" mass="86340">MTPSESQLSDLRIKSLFYANETTLPIGCGGLMQISVYLSGGLLRFDKRVQAPALTHLARTFVSQRSIKMSGESAEPADARNDPAGDERNGVDFTRHIKTEDISDSPQSVVNRKNCHLTQGSSASGGQLSGDLPTLHPLQQLLLVPGSHLPPASQFLLSQTQPGHQGLLQPNLLSSPPQSQAGLFQHQSGLGLTSQAVGRTGLSGSVDSHLEIPSHMQVSKLLGSSSQQDEPSDLEELEQFAKAFKQRRIKLGFTQGDVGLAMGKLYGNDFSQTTISRFEALNLSFKNMCKLKPLLEKWLSDAENSPSDTMGNASSMPPLIEGFGRKRKKRTSIETNIRLTMEKRFQDNPKPSSEEITLISEQLAMEKEVVRVWFCNRRQKEKRICCPLLNTVKPQVYSSRLEVLFGSRLASFYIRIVQSSISLTGSQHYEWSVVQLFTGQSQQRVPLAQHLIQWRGADLAEQRSVSQWSRAMHFSFQIVHKQQLSGAKCTERFLQCCSGCSEVPKRNKVHPESCLKQSHSQRTWYLSCKPVQYDQGEEMTSLILQVACSLIGWISLYASLCGLNGRRGYEWNCRLVTLFHGVLIVCLSAYVGFIDGPWPFTDPGSLNTPLQRHVLCLSLGYFIFDMCWCIYFQTEGAVMLAHHTMSVLGIVLALWLGESATEVNAVLFGSEITNPLLQARWFLRHAGLYDTLAGDVVDFLFVVLFSGVRIGVGTWLLCCELASPRPCSLVKGCGVGMYALSWLFMVSIARFAYRKSSLKYRKWAAASGAKRNAGKTE</sequence>
<evidence type="ECO:0000256" key="12">
    <source>
        <dbReference type="ARBA" id="ARBA00023163"/>
    </source>
</evidence>
<evidence type="ECO:0000256" key="11">
    <source>
        <dbReference type="ARBA" id="ARBA00023155"/>
    </source>
</evidence>
<dbReference type="PANTHER" id="PTHR11636">
    <property type="entry name" value="POU DOMAIN"/>
    <property type="match status" value="1"/>
</dbReference>
<evidence type="ECO:0000256" key="19">
    <source>
        <dbReference type="SAM" id="Phobius"/>
    </source>
</evidence>
<dbReference type="Pfam" id="PF00046">
    <property type="entry name" value="Homeodomain"/>
    <property type="match status" value="1"/>
</dbReference>
<evidence type="ECO:0000256" key="2">
    <source>
        <dbReference type="ARBA" id="ARBA00004477"/>
    </source>
</evidence>
<comment type="similarity">
    <text evidence="4">Belongs to the POU transcription factor family. Class-2 subfamily.</text>
</comment>
<dbReference type="InterPro" id="IPR050255">
    <property type="entry name" value="POU_domain_TF"/>
</dbReference>
<evidence type="ECO:0000256" key="9">
    <source>
        <dbReference type="ARBA" id="ARBA00023125"/>
    </source>
</evidence>
<evidence type="ECO:0000313" key="24">
    <source>
        <dbReference type="Proteomes" id="UP001166093"/>
    </source>
</evidence>
<dbReference type="SUPFAM" id="SSF46689">
    <property type="entry name" value="Homeodomain-like"/>
    <property type="match status" value="1"/>
</dbReference>
<evidence type="ECO:0000256" key="4">
    <source>
        <dbReference type="ARBA" id="ARBA00008879"/>
    </source>
</evidence>
<feature type="transmembrane region" description="Helical" evidence="19">
    <location>
        <begin position="729"/>
        <end position="753"/>
    </location>
</feature>
<evidence type="ECO:0000259" key="21">
    <source>
        <dbReference type="PROSITE" id="PS50922"/>
    </source>
</evidence>
<evidence type="ECO:0000256" key="16">
    <source>
        <dbReference type="RuleBase" id="RU000682"/>
    </source>
</evidence>
<name>A0ABS2XXE2_POLSP</name>
<evidence type="ECO:0000256" key="13">
    <source>
        <dbReference type="ARBA" id="ARBA00023242"/>
    </source>
</evidence>
<keyword evidence="6 15" id="KW-0812">Transmembrane</keyword>
<dbReference type="PRINTS" id="PR00028">
    <property type="entry name" value="POUDOMAIN"/>
</dbReference>
<evidence type="ECO:0000256" key="17">
    <source>
        <dbReference type="RuleBase" id="RU361194"/>
    </source>
</evidence>
<keyword evidence="5" id="KW-0808">Transferase</keyword>
<dbReference type="InterPro" id="IPR000327">
    <property type="entry name" value="POU_dom"/>
</dbReference>
<dbReference type="SMART" id="SM00352">
    <property type="entry name" value="POU"/>
    <property type="match status" value="1"/>
</dbReference>
<feature type="transmembrane region" description="Helical" evidence="19">
    <location>
        <begin position="614"/>
        <end position="632"/>
    </location>
</feature>
<evidence type="ECO:0000256" key="8">
    <source>
        <dbReference type="ARBA" id="ARBA00022989"/>
    </source>
</evidence>
<evidence type="ECO:0000313" key="23">
    <source>
        <dbReference type="EMBL" id="MBN3279046.1"/>
    </source>
</evidence>
<feature type="non-terminal residue" evidence="23">
    <location>
        <position position="777"/>
    </location>
</feature>
<feature type="transmembrane region" description="Helical" evidence="19">
    <location>
        <begin position="575"/>
        <end position="594"/>
    </location>
</feature>
<dbReference type="CDD" id="cd00086">
    <property type="entry name" value="homeodomain"/>
    <property type="match status" value="1"/>
</dbReference>
<protein>
    <recommendedName>
        <fullName evidence="17">POU domain protein</fullName>
    </recommendedName>
</protein>
<keyword evidence="11 14" id="KW-0371">Homeobox</keyword>
<dbReference type="Gene3D" id="1.10.260.40">
    <property type="entry name" value="lambda repressor-like DNA-binding domains"/>
    <property type="match status" value="1"/>
</dbReference>
<keyword evidence="24" id="KW-1185">Reference proteome</keyword>
<evidence type="ECO:0000256" key="3">
    <source>
        <dbReference type="ARBA" id="ARBA00005189"/>
    </source>
</evidence>
<feature type="transmembrane region" description="Helical" evidence="19">
    <location>
        <begin position="639"/>
        <end position="657"/>
    </location>
</feature>
<evidence type="ECO:0000256" key="10">
    <source>
        <dbReference type="ARBA" id="ARBA00023136"/>
    </source>
</evidence>
<dbReference type="SMART" id="SM00724">
    <property type="entry name" value="TLC"/>
    <property type="match status" value="1"/>
</dbReference>
<dbReference type="InterPro" id="IPR000972">
    <property type="entry name" value="TF_octamer"/>
</dbReference>
<dbReference type="Pfam" id="PF03798">
    <property type="entry name" value="TRAM_LAG1_CLN8"/>
    <property type="match status" value="1"/>
</dbReference>
<feature type="domain" description="Homeobox" evidence="20">
    <location>
        <begin position="324"/>
        <end position="384"/>
    </location>
</feature>
<keyword evidence="10 15" id="KW-0472">Membrane</keyword>
<evidence type="ECO:0000259" key="22">
    <source>
        <dbReference type="PROSITE" id="PS51179"/>
    </source>
</evidence>
<keyword evidence="8 19" id="KW-1133">Transmembrane helix</keyword>
<evidence type="ECO:0000256" key="15">
    <source>
        <dbReference type="PROSITE-ProRule" id="PRU00205"/>
    </source>
</evidence>
<evidence type="ECO:0000256" key="1">
    <source>
        <dbReference type="ARBA" id="ARBA00004123"/>
    </source>
</evidence>
<feature type="transmembrane region" description="Helical" evidence="19">
    <location>
        <begin position="695"/>
        <end position="717"/>
    </location>
</feature>
<evidence type="ECO:0000259" key="20">
    <source>
        <dbReference type="PROSITE" id="PS50071"/>
    </source>
</evidence>
<organism evidence="23 24">
    <name type="scientific">Polyodon spathula</name>
    <name type="common">North American paddlefish</name>
    <name type="synonym">Squalus spathula</name>
    <dbReference type="NCBI Taxonomy" id="7913"/>
    <lineage>
        <taxon>Eukaryota</taxon>
        <taxon>Metazoa</taxon>
        <taxon>Chordata</taxon>
        <taxon>Craniata</taxon>
        <taxon>Vertebrata</taxon>
        <taxon>Euteleostomi</taxon>
        <taxon>Actinopterygii</taxon>
        <taxon>Chondrostei</taxon>
        <taxon>Acipenseriformes</taxon>
        <taxon>Polyodontidae</taxon>
        <taxon>Polyodon</taxon>
    </lineage>
</organism>
<proteinExistence type="inferred from homology"/>
<keyword evidence="7" id="KW-0256">Endoplasmic reticulum</keyword>
<dbReference type="InterPro" id="IPR001356">
    <property type="entry name" value="HD"/>
</dbReference>
<evidence type="ECO:0000256" key="18">
    <source>
        <dbReference type="SAM" id="MobiDB-lite"/>
    </source>
</evidence>
<dbReference type="PROSITE" id="PS00027">
    <property type="entry name" value="HOMEOBOX_1"/>
    <property type="match status" value="1"/>
</dbReference>
<dbReference type="Proteomes" id="UP001166093">
    <property type="component" value="Unassembled WGS sequence"/>
</dbReference>
<keyword evidence="9 14" id="KW-0238">DNA-binding</keyword>
<gene>
    <name evidence="23" type="primary">Pou2f3</name>
    <name evidence="23" type="ORF">GTO93_0015606</name>
</gene>
<comment type="pathway">
    <text evidence="3">Lipid metabolism.</text>
</comment>
<dbReference type="PRINTS" id="PR00029">
    <property type="entry name" value="OCTAMER"/>
</dbReference>
<dbReference type="PROSITE" id="PS50922">
    <property type="entry name" value="TLC"/>
    <property type="match status" value="1"/>
</dbReference>
<dbReference type="InterPro" id="IPR006634">
    <property type="entry name" value="TLC-dom"/>
</dbReference>
<accession>A0ABS2XXE2</accession>
<dbReference type="PANTHER" id="PTHR11636:SF81">
    <property type="entry name" value="POU DOMAIN, CLASS 2, TRANSCRIPTION FACTOR 3"/>
    <property type="match status" value="1"/>
</dbReference>
<feature type="transmembrane region" description="Helical" evidence="19">
    <location>
        <begin position="542"/>
        <end position="563"/>
    </location>
</feature>
<dbReference type="InterPro" id="IPR009057">
    <property type="entry name" value="Homeodomain-like_sf"/>
</dbReference>
<dbReference type="PROSITE" id="PS51179">
    <property type="entry name" value="POU_3"/>
    <property type="match status" value="1"/>
</dbReference>
<dbReference type="PROSITE" id="PS00465">
    <property type="entry name" value="POU_2"/>
    <property type="match status" value="1"/>
</dbReference>
<evidence type="ECO:0000256" key="7">
    <source>
        <dbReference type="ARBA" id="ARBA00022824"/>
    </source>
</evidence>
<comment type="caution">
    <text evidence="23">The sequence shown here is derived from an EMBL/GenBank/DDBJ whole genome shotgun (WGS) entry which is preliminary data.</text>
</comment>